<proteinExistence type="predicted"/>
<accession>A0AA43BCP8</accession>
<dbReference type="AlphaFoldDB" id="A0AA43BCP8"/>
<protein>
    <recommendedName>
        <fullName evidence="3">DUF2188 domain-containing protein</fullName>
    </recommendedName>
</protein>
<sequence length="62" mass="7085">MMFKYVAIRQEKGRWHISAESGRPGDPVLNLDNRGYASRMDALQAAMIYAQDNRLDIVEMAL</sequence>
<evidence type="ECO:0008006" key="3">
    <source>
        <dbReference type="Google" id="ProtNLM"/>
    </source>
</evidence>
<evidence type="ECO:0000313" key="1">
    <source>
        <dbReference type="EMBL" id="MDH2132734.1"/>
    </source>
</evidence>
<evidence type="ECO:0000313" key="2">
    <source>
        <dbReference type="Proteomes" id="UP001162318"/>
    </source>
</evidence>
<name>A0AA43BCP8_SPHYA</name>
<dbReference type="RefSeq" id="WP_230588569.1">
    <property type="nucleotide sequence ID" value="NZ_CAIGKD010000014.1"/>
</dbReference>
<dbReference type="EMBL" id="JAOCKX010000024">
    <property type="protein sequence ID" value="MDH2132734.1"/>
    <property type="molecule type" value="Genomic_DNA"/>
</dbReference>
<comment type="caution">
    <text evidence="1">The sequence shown here is derived from an EMBL/GenBank/DDBJ whole genome shotgun (WGS) entry which is preliminary data.</text>
</comment>
<gene>
    <name evidence="1" type="ORF">N5J77_16530</name>
</gene>
<dbReference type="Proteomes" id="UP001162318">
    <property type="component" value="Unassembled WGS sequence"/>
</dbReference>
<reference evidence="1" key="1">
    <citation type="submission" date="2022-09" db="EMBL/GenBank/DDBJ databases">
        <title>Intensive care unit water sources are persistently colonized with multi-drug resistant bacteria and are the site of extensive horizontal gene transfer of antibiotic resistance genes.</title>
        <authorList>
            <person name="Diorio-Toth L."/>
        </authorList>
    </citation>
    <scope>NUCLEOTIDE SEQUENCE</scope>
    <source>
        <strain evidence="1">GD03659</strain>
    </source>
</reference>
<organism evidence="1 2">
    <name type="scientific">Sphingobium yanoikuyae</name>
    <name type="common">Sphingomonas yanoikuyae</name>
    <dbReference type="NCBI Taxonomy" id="13690"/>
    <lineage>
        <taxon>Bacteria</taxon>
        <taxon>Pseudomonadati</taxon>
        <taxon>Pseudomonadota</taxon>
        <taxon>Alphaproteobacteria</taxon>
        <taxon>Sphingomonadales</taxon>
        <taxon>Sphingomonadaceae</taxon>
        <taxon>Sphingobium</taxon>
    </lineage>
</organism>